<dbReference type="NCBIfam" id="NF005012">
    <property type="entry name" value="PRK06411.1"/>
    <property type="match status" value="1"/>
</dbReference>
<dbReference type="Gene3D" id="3.40.50.12280">
    <property type="match status" value="1"/>
</dbReference>
<feature type="domain" description="NADH:ubiquinone oxidoreductase-like 20kDa subunit" evidence="2">
    <location>
        <begin position="63"/>
        <end position="156"/>
    </location>
</feature>
<dbReference type="Proteomes" id="UP000008963">
    <property type="component" value="Chromosome"/>
</dbReference>
<accession>E1X481</accession>
<dbReference type="PANTHER" id="PTHR11995">
    <property type="entry name" value="NADH DEHYDROGENASE"/>
    <property type="match status" value="1"/>
</dbReference>
<dbReference type="GO" id="GO:0009060">
    <property type="term" value="P:aerobic respiration"/>
    <property type="evidence" value="ECO:0007669"/>
    <property type="project" value="TreeGrafter"/>
</dbReference>
<dbReference type="STRING" id="862908.BMS_2251"/>
<dbReference type="SUPFAM" id="SSF56770">
    <property type="entry name" value="HydA/Nqo6-like"/>
    <property type="match status" value="1"/>
</dbReference>
<dbReference type="GO" id="GO:0048038">
    <property type="term" value="F:quinone binding"/>
    <property type="evidence" value="ECO:0007669"/>
    <property type="project" value="UniProtKB-KW"/>
</dbReference>
<sequence>MVNKSGLRFDELQSSEGIERLALTTRASTFIERFHNWVNTHSTVPFTFATACCSSEYYSIFDDQYPEDNFFPERVEAQNSDLLIISGSVNLKTYPLLKDIYKEMPKDKWVVVIGACPMSGGPFSSFNIVPDISKDIPVDIFIPGCPPSPKEIAHGMSLLKERMRKGVRANEH</sequence>
<dbReference type="HOGENOM" id="CLU_055737_7_3_7"/>
<dbReference type="KEGG" id="bmx:BMS_2251"/>
<reference evidence="4" key="1">
    <citation type="journal article" date="2013" name="ISME J.">
        <title>A small predatory core genome in the divergent marine Bacteriovorax marinus SJ and the terrestrial Bdellovibrio bacteriovorus.</title>
        <authorList>
            <person name="Crossman L.C."/>
            <person name="Chen H."/>
            <person name="Cerdeno-Tarraga A.M."/>
            <person name="Brooks K."/>
            <person name="Quail M.A."/>
            <person name="Pineiro S.A."/>
            <person name="Hobley L."/>
            <person name="Sockett R.E."/>
            <person name="Bentley S.D."/>
            <person name="Parkhill J."/>
            <person name="Williams H.N."/>
            <person name="Stine O.C."/>
        </authorList>
    </citation>
    <scope>NUCLEOTIDE SEQUENCE [LARGE SCALE GENOMIC DNA]</scope>
    <source>
        <strain evidence="4">ATCC BAA-682 / DSM 15412 / SJ</strain>
    </source>
</reference>
<dbReference type="GO" id="GO:0051536">
    <property type="term" value="F:iron-sulfur cluster binding"/>
    <property type="evidence" value="ECO:0007669"/>
    <property type="project" value="InterPro"/>
</dbReference>
<dbReference type="eggNOG" id="COG0377">
    <property type="taxonomic scope" value="Bacteria"/>
</dbReference>
<name>E1X481_HALMS</name>
<proteinExistence type="predicted"/>
<evidence type="ECO:0000313" key="4">
    <source>
        <dbReference type="Proteomes" id="UP000008963"/>
    </source>
</evidence>
<organism evidence="3 4">
    <name type="scientific">Halobacteriovorax marinus (strain ATCC BAA-682 / DSM 15412 / SJ)</name>
    <name type="common">Bacteriovorax marinus</name>
    <dbReference type="NCBI Taxonomy" id="862908"/>
    <lineage>
        <taxon>Bacteria</taxon>
        <taxon>Pseudomonadati</taxon>
        <taxon>Bdellovibrionota</taxon>
        <taxon>Bacteriovoracia</taxon>
        <taxon>Bacteriovoracales</taxon>
        <taxon>Halobacteriovoraceae</taxon>
        <taxon>Halobacteriovorax</taxon>
    </lineage>
</organism>
<dbReference type="InterPro" id="IPR006137">
    <property type="entry name" value="NADH_UbQ_OxRdtase-like_20kDa"/>
</dbReference>
<keyword evidence="1" id="KW-0874">Quinone</keyword>
<gene>
    <name evidence="3" type="ordered locus">BMS_2251</name>
</gene>
<evidence type="ECO:0000313" key="3">
    <source>
        <dbReference type="EMBL" id="CBW27053.1"/>
    </source>
</evidence>
<dbReference type="PANTHER" id="PTHR11995:SF14">
    <property type="entry name" value="NADH DEHYDROGENASE [UBIQUINONE] IRON-SULFUR PROTEIN 7, MITOCHONDRIAL"/>
    <property type="match status" value="1"/>
</dbReference>
<dbReference type="PATRIC" id="fig|862908.3.peg.2142"/>
<dbReference type="GO" id="GO:0015990">
    <property type="term" value="P:electron transport coupled proton transport"/>
    <property type="evidence" value="ECO:0007669"/>
    <property type="project" value="TreeGrafter"/>
</dbReference>
<dbReference type="Pfam" id="PF01058">
    <property type="entry name" value="Oxidored_q6"/>
    <property type="match status" value="1"/>
</dbReference>
<dbReference type="GO" id="GO:0045271">
    <property type="term" value="C:respiratory chain complex I"/>
    <property type="evidence" value="ECO:0007669"/>
    <property type="project" value="TreeGrafter"/>
</dbReference>
<evidence type="ECO:0000256" key="1">
    <source>
        <dbReference type="ARBA" id="ARBA00022719"/>
    </source>
</evidence>
<dbReference type="OrthoDB" id="9786737at2"/>
<dbReference type="EMBL" id="FQ312005">
    <property type="protein sequence ID" value="CBW27053.1"/>
    <property type="molecule type" value="Genomic_DNA"/>
</dbReference>
<dbReference type="AlphaFoldDB" id="E1X481"/>
<protein>
    <submittedName>
        <fullName evidence="3">NADH-quinone oxidoreductase chain B</fullName>
    </submittedName>
</protein>
<dbReference type="RefSeq" id="WP_014244830.1">
    <property type="nucleotide sequence ID" value="NC_016620.1"/>
</dbReference>
<keyword evidence="4" id="KW-1185">Reference proteome</keyword>
<dbReference type="GO" id="GO:0008137">
    <property type="term" value="F:NADH dehydrogenase (ubiquinone) activity"/>
    <property type="evidence" value="ECO:0007669"/>
    <property type="project" value="TreeGrafter"/>
</dbReference>
<evidence type="ECO:0000259" key="2">
    <source>
        <dbReference type="Pfam" id="PF01058"/>
    </source>
</evidence>